<protein>
    <recommendedName>
        <fullName evidence="4 10">Mannan endo-1,6-alpha-mannosidase</fullName>
        <ecNumber evidence="4 10">3.2.1.101</ecNumber>
    </recommendedName>
</protein>
<keyword evidence="5" id="KW-0732">Signal</keyword>
<keyword evidence="12" id="KW-0812">Transmembrane</keyword>
<organism evidence="13 14">
    <name type="scientific">Coniella lustricola</name>
    <dbReference type="NCBI Taxonomy" id="2025994"/>
    <lineage>
        <taxon>Eukaryota</taxon>
        <taxon>Fungi</taxon>
        <taxon>Dikarya</taxon>
        <taxon>Ascomycota</taxon>
        <taxon>Pezizomycotina</taxon>
        <taxon>Sordariomycetes</taxon>
        <taxon>Sordariomycetidae</taxon>
        <taxon>Diaporthales</taxon>
        <taxon>Schizoparmaceae</taxon>
        <taxon>Coniella</taxon>
    </lineage>
</organism>
<reference evidence="13 14" key="1">
    <citation type="journal article" date="2018" name="Mycol. Prog.">
        <title>Coniella lustricola, a new species from submerged detritus.</title>
        <authorList>
            <person name="Raudabaugh D.B."/>
            <person name="Iturriaga T."/>
            <person name="Carver A."/>
            <person name="Mondo S."/>
            <person name="Pangilinan J."/>
            <person name="Lipzen A."/>
            <person name="He G."/>
            <person name="Amirebrahimi M."/>
            <person name="Grigoriev I.V."/>
            <person name="Miller A.N."/>
        </authorList>
    </citation>
    <scope>NUCLEOTIDE SEQUENCE [LARGE SCALE GENOMIC DNA]</scope>
    <source>
        <strain evidence="13 14">B22-T-1</strain>
    </source>
</reference>
<dbReference type="GO" id="GO:0012505">
    <property type="term" value="C:endomembrane system"/>
    <property type="evidence" value="ECO:0007669"/>
    <property type="project" value="UniProtKB-SubCell"/>
</dbReference>
<proteinExistence type="inferred from homology"/>
<dbReference type="PIRSF" id="PIRSF016302">
    <property type="entry name" value="Man_a_manosd"/>
    <property type="match status" value="1"/>
</dbReference>
<evidence type="ECO:0000256" key="12">
    <source>
        <dbReference type="SAM" id="Phobius"/>
    </source>
</evidence>
<dbReference type="GO" id="GO:0008496">
    <property type="term" value="F:mannan endo-1,6-alpha-mannosidase activity"/>
    <property type="evidence" value="ECO:0007669"/>
    <property type="project" value="UniProtKB-UniRule"/>
</dbReference>
<keyword evidence="9 10" id="KW-0326">Glycosidase</keyword>
<evidence type="ECO:0000256" key="10">
    <source>
        <dbReference type="PIRNR" id="PIRNR016302"/>
    </source>
</evidence>
<evidence type="ECO:0000256" key="9">
    <source>
        <dbReference type="ARBA" id="ARBA00023295"/>
    </source>
</evidence>
<dbReference type="Pfam" id="PF03663">
    <property type="entry name" value="Glyco_hydro_76"/>
    <property type="match status" value="1"/>
</dbReference>
<evidence type="ECO:0000256" key="4">
    <source>
        <dbReference type="ARBA" id="ARBA00012350"/>
    </source>
</evidence>
<dbReference type="OrthoDB" id="4187847at2759"/>
<gene>
    <name evidence="13" type="ORF">BD289DRAFT_55123</name>
</gene>
<evidence type="ECO:0000256" key="8">
    <source>
        <dbReference type="ARBA" id="ARBA00023180"/>
    </source>
</evidence>
<comment type="similarity">
    <text evidence="3 10">Belongs to the glycosyl hydrolase 76 family.</text>
</comment>
<evidence type="ECO:0000256" key="1">
    <source>
        <dbReference type="ARBA" id="ARBA00001452"/>
    </source>
</evidence>
<keyword evidence="6 10" id="KW-0378">Hydrolase</keyword>
<dbReference type="AlphaFoldDB" id="A0A2T3AI24"/>
<comment type="subcellular location">
    <subcellularLocation>
        <location evidence="2">Endomembrane system</location>
    </subcellularLocation>
</comment>
<evidence type="ECO:0000256" key="5">
    <source>
        <dbReference type="ARBA" id="ARBA00022729"/>
    </source>
</evidence>
<dbReference type="InParanoid" id="A0A2T3AI24"/>
<evidence type="ECO:0000256" key="7">
    <source>
        <dbReference type="ARBA" id="ARBA00023136"/>
    </source>
</evidence>
<dbReference type="SUPFAM" id="SSF48208">
    <property type="entry name" value="Six-hairpin glycosidases"/>
    <property type="match status" value="1"/>
</dbReference>
<dbReference type="InterPro" id="IPR008928">
    <property type="entry name" value="6-hairpin_glycosidase_sf"/>
</dbReference>
<dbReference type="InterPro" id="IPR005198">
    <property type="entry name" value="Glyco_hydro_76"/>
</dbReference>
<dbReference type="EC" id="3.2.1.101" evidence="4 10"/>
<dbReference type="PANTHER" id="PTHR12145">
    <property type="entry name" value="MANNAN ENDO-1,6-ALPHA-MANNOSIDASE DCW1"/>
    <property type="match status" value="1"/>
</dbReference>
<dbReference type="PANTHER" id="PTHR12145:SF36">
    <property type="entry name" value="MANNAN ENDO-1,6-ALPHA-MANNOSIDASE DCW1"/>
    <property type="match status" value="1"/>
</dbReference>
<evidence type="ECO:0000256" key="6">
    <source>
        <dbReference type="ARBA" id="ARBA00022801"/>
    </source>
</evidence>
<feature type="compositionally biased region" description="Low complexity" evidence="11">
    <location>
        <begin position="401"/>
        <end position="411"/>
    </location>
</feature>
<keyword evidence="12" id="KW-1133">Transmembrane helix</keyword>
<evidence type="ECO:0000256" key="3">
    <source>
        <dbReference type="ARBA" id="ARBA00009699"/>
    </source>
</evidence>
<dbReference type="InterPro" id="IPR014480">
    <property type="entry name" value="Mannan-1_6-alpha_mannosidase"/>
</dbReference>
<keyword evidence="7 12" id="KW-0472">Membrane</keyword>
<keyword evidence="14" id="KW-1185">Reference proteome</keyword>
<comment type="catalytic activity">
    <reaction evidence="1 10">
        <text>Random hydrolysis of (1-&gt;6)-alpha-D-mannosidic linkages in unbranched (1-&gt;6)-mannans.</text>
        <dbReference type="EC" id="3.2.1.101"/>
    </reaction>
</comment>
<dbReference type="STRING" id="2025994.A0A2T3AI24"/>
<accession>A0A2T3AI24</accession>
<dbReference type="FunFam" id="1.50.10.20:FF:000006">
    <property type="entry name" value="Mannan endo-1,6-alpha-mannosidase"/>
    <property type="match status" value="1"/>
</dbReference>
<dbReference type="Proteomes" id="UP000241462">
    <property type="component" value="Unassembled WGS sequence"/>
</dbReference>
<name>A0A2T3AI24_9PEZI</name>
<dbReference type="GO" id="GO:0016052">
    <property type="term" value="P:carbohydrate catabolic process"/>
    <property type="evidence" value="ECO:0007669"/>
    <property type="project" value="InterPro"/>
</dbReference>
<evidence type="ECO:0000313" key="14">
    <source>
        <dbReference type="Proteomes" id="UP000241462"/>
    </source>
</evidence>
<sequence>MWISPTLVESIRNGAALVAYDLLDTFYVGNQSGMIPGILPGPPPDGDYYWWQGGALWGTLVDYWHYTGDMSYVDTTKQALLFQTGPENNYMHSNWTASLGNDDQAFWALSAMLAAETLFPDPPADDTRQWLALAQAVFNTQALPERHDNTCGGGLRWQIPAYNNGYNYKNTISNACFFNMGARLARYTSNSSYYSWAHDTYTWIKAKEYIDADYNVYDGAHVETNCTDVNKAQFSYNAGMLLQGAAFMYNWTSAQTDNTTMAGTEAAYWEAEVTSLLNGTLRVFFPDNIAHEPACEDVGTCTSDMYSFKGYVARWMAVTAQLAPFTRDIIMPVLQASAQAAVRTCTGGDSGRMCGFKWHEASWDGTIGAGQQMNVLATLVSLLATTGAETTAGGDGGAPVTNNTGGTSAGDAAGGYGERPWEDVVAPITAADKAGAAIITIVLLLSLTAGSLWVSVDMEGFFTSFSHKMG</sequence>
<evidence type="ECO:0000313" key="13">
    <source>
        <dbReference type="EMBL" id="PSR99081.1"/>
    </source>
</evidence>
<keyword evidence="8" id="KW-0325">Glycoprotein</keyword>
<dbReference type="Gene3D" id="1.50.10.20">
    <property type="match status" value="1"/>
</dbReference>
<feature type="transmembrane region" description="Helical" evidence="12">
    <location>
        <begin position="434"/>
        <end position="456"/>
    </location>
</feature>
<dbReference type="GO" id="GO:0009272">
    <property type="term" value="P:fungal-type cell wall biogenesis"/>
    <property type="evidence" value="ECO:0007669"/>
    <property type="project" value="TreeGrafter"/>
</dbReference>
<evidence type="ECO:0000256" key="2">
    <source>
        <dbReference type="ARBA" id="ARBA00004308"/>
    </source>
</evidence>
<feature type="region of interest" description="Disordered" evidence="11">
    <location>
        <begin position="391"/>
        <end position="414"/>
    </location>
</feature>
<dbReference type="EMBL" id="KZ678386">
    <property type="protein sequence ID" value="PSR99081.1"/>
    <property type="molecule type" value="Genomic_DNA"/>
</dbReference>
<evidence type="ECO:0000256" key="11">
    <source>
        <dbReference type="SAM" id="MobiDB-lite"/>
    </source>
</evidence>